<proteinExistence type="predicted"/>
<feature type="transmembrane region" description="Helical" evidence="1">
    <location>
        <begin position="94"/>
        <end position="117"/>
    </location>
</feature>
<dbReference type="RefSeq" id="WP_148664620.1">
    <property type="nucleotide sequence ID" value="NZ_AP014598.1"/>
</dbReference>
<keyword evidence="1" id="KW-0472">Membrane</keyword>
<keyword evidence="1" id="KW-0812">Transmembrane</keyword>
<protein>
    <submittedName>
        <fullName evidence="2">Uncharacterized protein</fullName>
    </submittedName>
</protein>
<evidence type="ECO:0000313" key="3">
    <source>
        <dbReference type="Proteomes" id="UP000217431"/>
    </source>
</evidence>
<dbReference type="STRING" id="28131.BWX40_10800"/>
<organism evidence="2 3">
    <name type="scientific">Prevotella intermedia</name>
    <dbReference type="NCBI Taxonomy" id="28131"/>
    <lineage>
        <taxon>Bacteria</taxon>
        <taxon>Pseudomonadati</taxon>
        <taxon>Bacteroidota</taxon>
        <taxon>Bacteroidia</taxon>
        <taxon>Bacteroidales</taxon>
        <taxon>Prevotellaceae</taxon>
        <taxon>Prevotella</taxon>
    </lineage>
</organism>
<sequence length="163" mass="18352">MKMATTPIKNLRLRRTQQSTIYEAVSAAILLLMWIIGIMAIARHKAETDILIALTIISIGVVVLHLVSYRPTQRWARNDFEIKTVRQAVVASKFYRILAIEVAMLGLFIAINGLIHFKDKVPEAIKGGTIVSIVSVTHIAARRKLKKVREAEKLEQQQKNAKV</sequence>
<keyword evidence="1" id="KW-1133">Transmembrane helix</keyword>
<dbReference type="Proteomes" id="UP000217431">
    <property type="component" value="Chromosome II"/>
</dbReference>
<feature type="transmembrane region" description="Helical" evidence="1">
    <location>
        <begin position="21"/>
        <end position="42"/>
    </location>
</feature>
<gene>
    <name evidence="2" type="ORF">PIOMA14_II_0156</name>
</gene>
<dbReference type="AlphaFoldDB" id="A0A0T7ANQ8"/>
<reference evidence="2 3" key="1">
    <citation type="journal article" date="2016" name="DNA Res.">
        <title>The complete genome sequencing of Prevotella intermedia strain OMA14 and a subsequent fine-scale, intra-species genomic comparison reveal an unusual amplification of conjugative and mobile transposons and identify a novel Prevotella-lineage-specific repeat.</title>
        <authorList>
            <person name="Naito M."/>
            <person name="Ogura Y."/>
            <person name="Itoh T."/>
            <person name="Shoji M."/>
            <person name="Okamoto M."/>
            <person name="Hayashi T."/>
            <person name="Nakayama K."/>
        </authorList>
    </citation>
    <scope>NUCLEOTIDE SEQUENCE [LARGE SCALE GENOMIC DNA]</scope>
    <source>
        <strain evidence="2 3">OMA14</strain>
    </source>
</reference>
<dbReference type="EMBL" id="AP014598">
    <property type="protein sequence ID" value="BAU18661.1"/>
    <property type="molecule type" value="Genomic_DNA"/>
</dbReference>
<name>A0A0T7ANQ8_PREIN</name>
<accession>A0A0T7ANQ8</accession>
<evidence type="ECO:0000313" key="2">
    <source>
        <dbReference type="EMBL" id="BAU18661.1"/>
    </source>
</evidence>
<feature type="transmembrane region" description="Helical" evidence="1">
    <location>
        <begin position="48"/>
        <end position="67"/>
    </location>
</feature>
<evidence type="ECO:0000256" key="1">
    <source>
        <dbReference type="SAM" id="Phobius"/>
    </source>
</evidence>